<dbReference type="AlphaFoldDB" id="A0A9X7GST5"/>
<proteinExistence type="predicted"/>
<dbReference type="EMBL" id="NULI01000277">
    <property type="protein sequence ID" value="PGS64010.1"/>
    <property type="molecule type" value="Genomic_DNA"/>
</dbReference>
<dbReference type="RefSeq" id="WP_098783752.1">
    <property type="nucleotide sequence ID" value="NZ_NULI01000277.1"/>
</dbReference>
<evidence type="ECO:0000256" key="1">
    <source>
        <dbReference type="SAM" id="SignalP"/>
    </source>
</evidence>
<sequence>MKYKNQLNTKRKYKQALLATVTTMTLGTSALGGAISAFAAENPQPLKASQSTAFKSNMNFDELKEWVINSRLGGTTYAQISELTPTGTKQISVDEFYLNNDSNQDRLMPVPEKTFTTFDGITTSKSAEFSTSTEVGFENSGITGLAGKITGKFQFGAKTSTGENKTHSDTISVKYGGGTQMVPAGKSVIVQYLYEQQTYNGNLKFGRSIKHENVQSLWHYDLYSNGKFGGGIYDNENYLYDVFNTAINGKTISAQPLPVDEIVVYFNNGDSYDLTKKDVQDHVVLDVDKKQAYLKNDEGSFDGVTGTRIIQQVKDAQTGQVYNSKVVKTF</sequence>
<gene>
    <name evidence="2" type="ORF">COC69_30945</name>
</gene>
<keyword evidence="1" id="KW-0732">Signal</keyword>
<feature type="chain" id="PRO_5040926395" evidence="1">
    <location>
        <begin position="40"/>
        <end position="330"/>
    </location>
</feature>
<protein>
    <submittedName>
        <fullName evidence="2">Uncharacterized protein</fullName>
    </submittedName>
</protein>
<evidence type="ECO:0000313" key="3">
    <source>
        <dbReference type="Proteomes" id="UP000224203"/>
    </source>
</evidence>
<feature type="signal peptide" evidence="1">
    <location>
        <begin position="1"/>
        <end position="39"/>
    </location>
</feature>
<dbReference type="Gene3D" id="2.170.15.10">
    <property type="entry name" value="Proaerolysin, chain A, domain 3"/>
    <property type="match status" value="1"/>
</dbReference>
<evidence type="ECO:0000313" key="2">
    <source>
        <dbReference type="EMBL" id="PGS64010.1"/>
    </source>
</evidence>
<reference evidence="2 3" key="1">
    <citation type="submission" date="2017-09" db="EMBL/GenBank/DDBJ databases">
        <title>Large-scale bioinformatics analysis of Bacillus genomes uncovers conserved roles of natural products in bacterial physiology.</title>
        <authorList>
            <consortium name="Agbiome Team Llc"/>
            <person name="Bleich R.M."/>
            <person name="Grubbs K.J."/>
            <person name="Santa Maria K.C."/>
            <person name="Allen S.E."/>
            <person name="Farag S."/>
            <person name="Shank E.A."/>
            <person name="Bowers A."/>
        </authorList>
    </citation>
    <scope>NUCLEOTIDE SEQUENCE [LARGE SCALE GENOMIC DNA]</scope>
    <source>
        <strain evidence="2 3">AFS041711</strain>
    </source>
</reference>
<dbReference type="Proteomes" id="UP000224203">
    <property type="component" value="Unassembled WGS sequence"/>
</dbReference>
<comment type="caution">
    <text evidence="2">The sequence shown here is derived from an EMBL/GenBank/DDBJ whole genome shotgun (WGS) entry which is preliminary data.</text>
</comment>
<dbReference type="CDD" id="cd20223">
    <property type="entry name" value="PFM_epsilon-toxin-like"/>
    <property type="match status" value="1"/>
</dbReference>
<name>A0A9X7GST5_BACCE</name>
<accession>A0A9X7GST5</accession>
<organism evidence="2 3">
    <name type="scientific">Bacillus cereus</name>
    <dbReference type="NCBI Taxonomy" id="1396"/>
    <lineage>
        <taxon>Bacteria</taxon>
        <taxon>Bacillati</taxon>
        <taxon>Bacillota</taxon>
        <taxon>Bacilli</taxon>
        <taxon>Bacillales</taxon>
        <taxon>Bacillaceae</taxon>
        <taxon>Bacillus</taxon>
        <taxon>Bacillus cereus group</taxon>
    </lineage>
</organism>